<dbReference type="HOGENOM" id="CLU_1808706_0_0_1"/>
<organism evidence="1 2">
    <name type="scientific">Tribolium castaneum</name>
    <name type="common">Red flour beetle</name>
    <dbReference type="NCBI Taxonomy" id="7070"/>
    <lineage>
        <taxon>Eukaryota</taxon>
        <taxon>Metazoa</taxon>
        <taxon>Ecdysozoa</taxon>
        <taxon>Arthropoda</taxon>
        <taxon>Hexapoda</taxon>
        <taxon>Insecta</taxon>
        <taxon>Pterygota</taxon>
        <taxon>Neoptera</taxon>
        <taxon>Endopterygota</taxon>
        <taxon>Coleoptera</taxon>
        <taxon>Polyphaga</taxon>
        <taxon>Cucujiformia</taxon>
        <taxon>Tenebrionidae</taxon>
        <taxon>Tenebrionidae incertae sedis</taxon>
        <taxon>Tribolium</taxon>
    </lineage>
</organism>
<dbReference type="Proteomes" id="UP000007266">
    <property type="component" value="Linkage group 4"/>
</dbReference>
<protein>
    <submittedName>
        <fullName evidence="1">Uncharacterized protein</fullName>
    </submittedName>
</protein>
<keyword evidence="2" id="KW-1185">Reference proteome</keyword>
<dbReference type="AlphaFoldDB" id="D2A1E0"/>
<dbReference type="InParanoid" id="D2A1E0"/>
<evidence type="ECO:0000313" key="1">
    <source>
        <dbReference type="EMBL" id="EFA02658.1"/>
    </source>
</evidence>
<reference evidence="1 2" key="1">
    <citation type="journal article" date="2008" name="Nature">
        <title>The genome of the model beetle and pest Tribolium castaneum.</title>
        <authorList>
            <consortium name="Tribolium Genome Sequencing Consortium"/>
            <person name="Richards S."/>
            <person name="Gibbs R.A."/>
            <person name="Weinstock G.M."/>
            <person name="Brown S.J."/>
            <person name="Denell R."/>
            <person name="Beeman R.W."/>
            <person name="Gibbs R."/>
            <person name="Beeman R.W."/>
            <person name="Brown S.J."/>
            <person name="Bucher G."/>
            <person name="Friedrich M."/>
            <person name="Grimmelikhuijzen C.J."/>
            <person name="Klingler M."/>
            <person name="Lorenzen M."/>
            <person name="Richards S."/>
            <person name="Roth S."/>
            <person name="Schroder R."/>
            <person name="Tautz D."/>
            <person name="Zdobnov E.M."/>
            <person name="Muzny D."/>
            <person name="Gibbs R.A."/>
            <person name="Weinstock G.M."/>
            <person name="Attaway T."/>
            <person name="Bell S."/>
            <person name="Buhay C.J."/>
            <person name="Chandrabose M.N."/>
            <person name="Chavez D."/>
            <person name="Clerk-Blankenburg K.P."/>
            <person name="Cree A."/>
            <person name="Dao M."/>
            <person name="Davis C."/>
            <person name="Chacko J."/>
            <person name="Dinh H."/>
            <person name="Dugan-Rocha S."/>
            <person name="Fowler G."/>
            <person name="Garner T.T."/>
            <person name="Garnes J."/>
            <person name="Gnirke A."/>
            <person name="Hawes A."/>
            <person name="Hernandez J."/>
            <person name="Hines S."/>
            <person name="Holder M."/>
            <person name="Hume J."/>
            <person name="Jhangiani S.N."/>
            <person name="Joshi V."/>
            <person name="Khan Z.M."/>
            <person name="Jackson L."/>
            <person name="Kovar C."/>
            <person name="Kowis A."/>
            <person name="Lee S."/>
            <person name="Lewis L.R."/>
            <person name="Margolis J."/>
            <person name="Morgan M."/>
            <person name="Nazareth L.V."/>
            <person name="Nguyen N."/>
            <person name="Okwuonu G."/>
            <person name="Parker D."/>
            <person name="Richards S."/>
            <person name="Ruiz S.J."/>
            <person name="Santibanez J."/>
            <person name="Savard J."/>
            <person name="Scherer S.E."/>
            <person name="Schneider B."/>
            <person name="Sodergren E."/>
            <person name="Tautz D."/>
            <person name="Vattahil S."/>
            <person name="Villasana D."/>
            <person name="White C.S."/>
            <person name="Wright R."/>
            <person name="Park Y."/>
            <person name="Beeman R.W."/>
            <person name="Lord J."/>
            <person name="Oppert B."/>
            <person name="Lorenzen M."/>
            <person name="Brown S."/>
            <person name="Wang L."/>
            <person name="Savard J."/>
            <person name="Tautz D."/>
            <person name="Richards S."/>
            <person name="Weinstock G."/>
            <person name="Gibbs R.A."/>
            <person name="Liu Y."/>
            <person name="Worley K."/>
            <person name="Weinstock G."/>
            <person name="Elsik C.G."/>
            <person name="Reese J.T."/>
            <person name="Elhaik E."/>
            <person name="Landan G."/>
            <person name="Graur D."/>
            <person name="Arensburger P."/>
            <person name="Atkinson P."/>
            <person name="Beeman R.W."/>
            <person name="Beidler J."/>
            <person name="Brown S.J."/>
            <person name="Demuth J.P."/>
            <person name="Drury D.W."/>
            <person name="Du Y.Z."/>
            <person name="Fujiwara H."/>
            <person name="Lorenzen M."/>
            <person name="Maselli V."/>
            <person name="Osanai M."/>
            <person name="Park Y."/>
            <person name="Robertson H.M."/>
            <person name="Tu Z."/>
            <person name="Wang J.J."/>
            <person name="Wang S."/>
            <person name="Richards S."/>
            <person name="Song H."/>
            <person name="Zhang L."/>
            <person name="Sodergren E."/>
            <person name="Werner D."/>
            <person name="Stanke M."/>
            <person name="Morgenstern B."/>
            <person name="Solovyev V."/>
            <person name="Kosarev P."/>
            <person name="Brown G."/>
            <person name="Chen H.C."/>
            <person name="Ermolaeva O."/>
            <person name="Hlavina W."/>
            <person name="Kapustin Y."/>
            <person name="Kiryutin B."/>
            <person name="Kitts P."/>
            <person name="Maglott D."/>
            <person name="Pruitt K."/>
            <person name="Sapojnikov V."/>
            <person name="Souvorov A."/>
            <person name="Mackey A.J."/>
            <person name="Waterhouse R.M."/>
            <person name="Wyder S."/>
            <person name="Zdobnov E.M."/>
            <person name="Zdobnov E.M."/>
            <person name="Wyder S."/>
            <person name="Kriventseva E.V."/>
            <person name="Kadowaki T."/>
            <person name="Bork P."/>
            <person name="Aranda M."/>
            <person name="Bao R."/>
            <person name="Beermann A."/>
            <person name="Berns N."/>
            <person name="Bolognesi R."/>
            <person name="Bonneton F."/>
            <person name="Bopp D."/>
            <person name="Brown S.J."/>
            <person name="Bucher G."/>
            <person name="Butts T."/>
            <person name="Chaumot A."/>
            <person name="Denell R.E."/>
            <person name="Ferrier D.E."/>
            <person name="Friedrich M."/>
            <person name="Gordon C.M."/>
            <person name="Jindra M."/>
            <person name="Klingler M."/>
            <person name="Lan Q."/>
            <person name="Lattorff H.M."/>
            <person name="Laudet V."/>
            <person name="von Levetsow C."/>
            <person name="Liu Z."/>
            <person name="Lutz R."/>
            <person name="Lynch J.A."/>
            <person name="da Fonseca R.N."/>
            <person name="Posnien N."/>
            <person name="Reuter R."/>
            <person name="Roth S."/>
            <person name="Savard J."/>
            <person name="Schinko J.B."/>
            <person name="Schmitt C."/>
            <person name="Schoppmeier M."/>
            <person name="Schroder R."/>
            <person name="Shippy T.D."/>
            <person name="Simonnet F."/>
            <person name="Marques-Souza H."/>
            <person name="Tautz D."/>
            <person name="Tomoyasu Y."/>
            <person name="Trauner J."/>
            <person name="Van der Zee M."/>
            <person name="Vervoort M."/>
            <person name="Wittkopp N."/>
            <person name="Wimmer E.A."/>
            <person name="Yang X."/>
            <person name="Jones A.K."/>
            <person name="Sattelle D.B."/>
            <person name="Ebert P.R."/>
            <person name="Nelson D."/>
            <person name="Scott J.G."/>
            <person name="Beeman R.W."/>
            <person name="Muthukrishnan S."/>
            <person name="Kramer K.J."/>
            <person name="Arakane Y."/>
            <person name="Beeman R.W."/>
            <person name="Zhu Q."/>
            <person name="Hogenkamp D."/>
            <person name="Dixit R."/>
            <person name="Oppert B."/>
            <person name="Jiang H."/>
            <person name="Zou Z."/>
            <person name="Marshall J."/>
            <person name="Elpidina E."/>
            <person name="Vinokurov K."/>
            <person name="Oppert C."/>
            <person name="Zou Z."/>
            <person name="Evans J."/>
            <person name="Lu Z."/>
            <person name="Zhao P."/>
            <person name="Sumathipala N."/>
            <person name="Altincicek B."/>
            <person name="Vilcinskas A."/>
            <person name="Williams M."/>
            <person name="Hultmark D."/>
            <person name="Hetru C."/>
            <person name="Jiang H."/>
            <person name="Grimmelikhuijzen C.J."/>
            <person name="Hauser F."/>
            <person name="Cazzamali G."/>
            <person name="Williamson M."/>
            <person name="Park Y."/>
            <person name="Li B."/>
            <person name="Tanaka Y."/>
            <person name="Predel R."/>
            <person name="Neupert S."/>
            <person name="Schachtner J."/>
            <person name="Verleyen P."/>
            <person name="Raible F."/>
            <person name="Bork P."/>
            <person name="Friedrich M."/>
            <person name="Walden K.K."/>
            <person name="Robertson H.M."/>
            <person name="Angeli S."/>
            <person name="Foret S."/>
            <person name="Bucher G."/>
            <person name="Schuetz S."/>
            <person name="Maleszka R."/>
            <person name="Wimmer E.A."/>
            <person name="Beeman R.W."/>
            <person name="Lorenzen M."/>
            <person name="Tomoyasu Y."/>
            <person name="Miller S.C."/>
            <person name="Grossmann D."/>
            <person name="Bucher G."/>
        </authorList>
    </citation>
    <scope>NUCLEOTIDE SEQUENCE [LARGE SCALE GENOMIC DNA]</scope>
    <source>
        <strain evidence="1 2">Georgia GA2</strain>
    </source>
</reference>
<name>D2A1E0_TRICA</name>
<evidence type="ECO:0000313" key="2">
    <source>
        <dbReference type="Proteomes" id="UP000007266"/>
    </source>
</evidence>
<reference evidence="1 2" key="2">
    <citation type="journal article" date="2010" name="Nucleic Acids Res.">
        <title>BeetleBase in 2010: revisions to provide comprehensive genomic information for Tribolium castaneum.</title>
        <authorList>
            <person name="Kim H.S."/>
            <person name="Murphy T."/>
            <person name="Xia J."/>
            <person name="Caragea D."/>
            <person name="Park Y."/>
            <person name="Beeman R.W."/>
            <person name="Lorenzen M.D."/>
            <person name="Butcher S."/>
            <person name="Manak J.R."/>
            <person name="Brown S.J."/>
        </authorList>
    </citation>
    <scope>GENOME REANNOTATION</scope>
    <source>
        <strain evidence="1 2">Georgia GA2</strain>
    </source>
</reference>
<accession>D2A1E0</accession>
<sequence length="143" mass="16866">MTELVGIKLQKLPNRETKLYAEINCEKKFQTASLAQIDENQINLQKNEQQKPTSREAPLFTRSLPEMENEINYIFRATKQRELAHTRSVQRKCKNPRLDSDRRANYGKTDRLYKSYRHMRTFVLIKPNNSLVCLNSNPLMYSS</sequence>
<dbReference type="EMBL" id="KQ971338">
    <property type="protein sequence ID" value="EFA02658.1"/>
    <property type="molecule type" value="Genomic_DNA"/>
</dbReference>
<proteinExistence type="predicted"/>
<gene>
    <name evidence="1" type="primary">GLEAN_08379</name>
    <name evidence="1" type="ORF">TcasGA2_TC008379</name>
</gene>